<organism evidence="2 3">
    <name type="scientific">Hufsiella arboris</name>
    <dbReference type="NCBI Taxonomy" id="2695275"/>
    <lineage>
        <taxon>Bacteria</taxon>
        <taxon>Pseudomonadati</taxon>
        <taxon>Bacteroidota</taxon>
        <taxon>Sphingobacteriia</taxon>
        <taxon>Sphingobacteriales</taxon>
        <taxon>Sphingobacteriaceae</taxon>
        <taxon>Hufsiella</taxon>
    </lineage>
</organism>
<keyword evidence="1" id="KW-0812">Transmembrane</keyword>
<keyword evidence="3" id="KW-1185">Reference proteome</keyword>
<comment type="caution">
    <text evidence="2">The sequence shown here is derived from an EMBL/GenBank/DDBJ whole genome shotgun (WGS) entry which is preliminary data.</text>
</comment>
<gene>
    <name evidence="2" type="ORF">GS399_09100</name>
</gene>
<evidence type="ECO:0000313" key="3">
    <source>
        <dbReference type="Proteomes" id="UP000466586"/>
    </source>
</evidence>
<dbReference type="RefSeq" id="WP_160844291.1">
    <property type="nucleotide sequence ID" value="NZ_WVHT01000003.1"/>
</dbReference>
<dbReference type="EMBL" id="WVHT01000003">
    <property type="protein sequence ID" value="MXV51124.1"/>
    <property type="molecule type" value="Genomic_DNA"/>
</dbReference>
<sequence>MKPKHLALLSLIITFKIQAQSLPQKSGSYSKSAQNRAYFLSLYGKDDSSKAVINMFFNYRKGAEIGVITSSAMAVAGSVAISTSGGGDPGGSQLETQMLAAPVVLGSVLTLAAFSFTLSTYSRKRLLNILNDYEAGKALPKYIRWKKNFKKELTKLKPIFI</sequence>
<reference evidence="2 3" key="1">
    <citation type="submission" date="2019-11" db="EMBL/GenBank/DDBJ databases">
        <title>Pedobacter sp. HMF7647 Genome sequencing and assembly.</title>
        <authorList>
            <person name="Kang H."/>
            <person name="Kim H."/>
            <person name="Joh K."/>
        </authorList>
    </citation>
    <scope>NUCLEOTIDE SEQUENCE [LARGE SCALE GENOMIC DNA]</scope>
    <source>
        <strain evidence="2 3">HMF7647</strain>
    </source>
</reference>
<evidence type="ECO:0000313" key="2">
    <source>
        <dbReference type="EMBL" id="MXV51124.1"/>
    </source>
</evidence>
<keyword evidence="1" id="KW-0472">Membrane</keyword>
<name>A0A7K1Y954_9SPHI</name>
<proteinExistence type="predicted"/>
<dbReference type="Proteomes" id="UP000466586">
    <property type="component" value="Unassembled WGS sequence"/>
</dbReference>
<evidence type="ECO:0000256" key="1">
    <source>
        <dbReference type="SAM" id="Phobius"/>
    </source>
</evidence>
<keyword evidence="1" id="KW-1133">Transmembrane helix</keyword>
<protein>
    <submittedName>
        <fullName evidence="2">Uncharacterized protein</fullName>
    </submittedName>
</protein>
<feature type="transmembrane region" description="Helical" evidence="1">
    <location>
        <begin position="99"/>
        <end position="121"/>
    </location>
</feature>
<accession>A0A7K1Y954</accession>
<dbReference type="AlphaFoldDB" id="A0A7K1Y954"/>